<evidence type="ECO:0000256" key="3">
    <source>
        <dbReference type="ARBA" id="ARBA00023237"/>
    </source>
</evidence>
<dbReference type="AlphaFoldDB" id="A0A3B0SLA0"/>
<keyword evidence="3" id="KW-0998">Cell outer membrane</keyword>
<dbReference type="SUPFAM" id="SSF56935">
    <property type="entry name" value="Porins"/>
    <property type="match status" value="1"/>
</dbReference>
<dbReference type="EMBL" id="UOEH01000529">
    <property type="protein sequence ID" value="VAW06585.1"/>
    <property type="molecule type" value="Genomic_DNA"/>
</dbReference>
<dbReference type="InterPro" id="IPR036942">
    <property type="entry name" value="Beta-barrel_TonB_sf"/>
</dbReference>
<evidence type="ECO:0000256" key="1">
    <source>
        <dbReference type="ARBA" id="ARBA00004442"/>
    </source>
</evidence>
<evidence type="ECO:0000256" key="2">
    <source>
        <dbReference type="ARBA" id="ARBA00023136"/>
    </source>
</evidence>
<dbReference type="Pfam" id="PF00593">
    <property type="entry name" value="TonB_dep_Rec_b-barrel"/>
    <property type="match status" value="1"/>
</dbReference>
<keyword evidence="2" id="KW-0472">Membrane</keyword>
<evidence type="ECO:0000259" key="4">
    <source>
        <dbReference type="Pfam" id="PF00593"/>
    </source>
</evidence>
<dbReference type="InterPro" id="IPR000531">
    <property type="entry name" value="Beta-barrel_TonB"/>
</dbReference>
<evidence type="ECO:0000313" key="5">
    <source>
        <dbReference type="EMBL" id="VAW06585.1"/>
    </source>
</evidence>
<feature type="non-terminal residue" evidence="5">
    <location>
        <position position="1"/>
    </location>
</feature>
<organism evidence="5">
    <name type="scientific">hydrothermal vent metagenome</name>
    <dbReference type="NCBI Taxonomy" id="652676"/>
    <lineage>
        <taxon>unclassified sequences</taxon>
        <taxon>metagenomes</taxon>
        <taxon>ecological metagenomes</taxon>
    </lineage>
</organism>
<keyword evidence="5" id="KW-0675">Receptor</keyword>
<reference evidence="5" key="1">
    <citation type="submission" date="2018-06" db="EMBL/GenBank/DDBJ databases">
        <authorList>
            <person name="Zhirakovskaya E."/>
        </authorList>
    </citation>
    <scope>NUCLEOTIDE SEQUENCE</scope>
</reference>
<accession>A0A3B0SLA0</accession>
<feature type="domain" description="TonB-dependent receptor-like beta-barrel" evidence="4">
    <location>
        <begin position="157"/>
        <end position="692"/>
    </location>
</feature>
<sequence>FGQQAQGFFANPDNTGPNDGISDLRRFDNFVFSGFATTGTFFDFEGGNFIEYTVNPNLQQKQYGGGPFAPGFFIATAGADREIDFDLAKYNQLRSGLETFTGISKLTYEINDHINFNLSGEYGRTESEDRFQPLFDSGLTIFRENPLLPNDVTVLMDNSYYYYNYIYVYRTHEDLGVRPTFNNRDTFTIAGGFDGELGNDWLWEAFYQYGRNDFTSRTEGQTIQANFLQAIDVITGPTGAPVCRDVAARAAGCLPFNLLGPSTNSQLSKNYFQYTSRTKVRTTQSVAGASANGPLFSMPAGDVKVAAGFEYRRESLRLRDDELARSGQLSLTVGSQDVDANFNVWEVYGEVLAPILADKPFVKALEISGAVRYSDYNTTGSSTAWKFSANWMLDSNIRFRASRDRSVRAPNLIELFDPGTASFSFVTDPCDASFINLGASTRAANCAALGIPIGYVDPVAGNTRQTLSGGNPNLTPETADTWTVGGVLTPQFVPGFSLAADYWTTEIKEAVGSIGIGAIIDRCVDAADINNTFCSLITRRADGAIELISNSPINIGNLAAAGIDFSAQYSLAAPGIFSGDSGSVRWQFTATRRLKSEQLVDADDPSTLLVFTNGIGTSKWEGNLSTSYNSGPLNINLFTYYVGPAALNTQPSIQPERFPVAFSTVKSKLYNDLYIGWQIEERATVYGGINNLFNVEPPDNPFTYLGGFGVYDNVGRFFYAGVKLKM</sequence>
<name>A0A3B0SLA0_9ZZZZ</name>
<comment type="subcellular location">
    <subcellularLocation>
        <location evidence="1">Cell outer membrane</location>
    </subcellularLocation>
</comment>
<dbReference type="Gene3D" id="2.40.170.20">
    <property type="entry name" value="TonB-dependent receptor, beta-barrel domain"/>
    <property type="match status" value="1"/>
</dbReference>
<protein>
    <submittedName>
        <fullName evidence="5">TonB-dependent receptor</fullName>
    </submittedName>
</protein>
<proteinExistence type="predicted"/>
<dbReference type="GO" id="GO:0009279">
    <property type="term" value="C:cell outer membrane"/>
    <property type="evidence" value="ECO:0007669"/>
    <property type="project" value="UniProtKB-SubCell"/>
</dbReference>
<dbReference type="PANTHER" id="PTHR47234">
    <property type="match status" value="1"/>
</dbReference>
<gene>
    <name evidence="5" type="ORF">MNBD_ALPHA05-1870</name>
</gene>
<dbReference type="PANTHER" id="PTHR47234:SF2">
    <property type="entry name" value="TONB-DEPENDENT RECEPTOR"/>
    <property type="match status" value="1"/>
</dbReference>